<dbReference type="OrthoDB" id="7699970at2"/>
<dbReference type="Proteomes" id="UP000215590">
    <property type="component" value="Unassembled WGS sequence"/>
</dbReference>
<dbReference type="AlphaFoldDB" id="A0A256FJE9"/>
<keyword evidence="3" id="KW-1185">Reference proteome</keyword>
<evidence type="ECO:0000256" key="1">
    <source>
        <dbReference type="SAM" id="SignalP"/>
    </source>
</evidence>
<protein>
    <submittedName>
        <fullName evidence="2">Oxygen tolerance family protein</fullName>
    </submittedName>
</protein>
<proteinExistence type="predicted"/>
<dbReference type="RefSeq" id="WP_094508268.1">
    <property type="nucleotide sequence ID" value="NZ_JBHEEK010000003.1"/>
</dbReference>
<comment type="caution">
    <text evidence="2">The sequence shown here is derived from an EMBL/GenBank/DDBJ whole genome shotgun (WGS) entry which is preliminary data.</text>
</comment>
<sequence length="426" mass="46671">MRWFIITLSMLISQIALGAEPFARATVETQGNTVPGQQIYILVEVFAPDFFTSPPQFPLFDLPDALVTIPDERAQNMVQTIDGVEYAGIRRSYAIVPEKPGTYNLPPISIALGYSVDGKSIKGVAITEGVSFNVSEGAKNAQDIAFAAKGLTLTQSFDQNPASLKTGDAFVRTITIFAEDTQAMLIPALTIGAAEGLTQYPKSPKILDDVQIERTHGSSRTETIVYTAGKDGAFVIPAISYGWFDLDTGSAQTATLPAINVTVAPTQPASDRIAPELQEPVAETTAWKRTLALSALSICLFALGAWLFKRKIVLTSTRVHNWLGQFKTTRHRPLHRLRSTILNADDQSIYVALEEWSKNLGHRSLAAWLDAQKSQALRIEVNALERRLFRTKDIEVNRKSLAALVGEQVHQTKTSRRSALPALNPL</sequence>
<gene>
    <name evidence="2" type="ORF">CEV31_3172</name>
</gene>
<dbReference type="PANTHER" id="PTHR40940:SF1">
    <property type="entry name" value="PROTEIN BATD"/>
    <property type="match status" value="1"/>
</dbReference>
<dbReference type="InterPro" id="IPR025738">
    <property type="entry name" value="BatD"/>
</dbReference>
<reference evidence="2 3" key="1">
    <citation type="submission" date="2017-07" db="EMBL/GenBank/DDBJ databases">
        <title>Phylogenetic study on the rhizospheric bacterium Ochrobactrum sp. A44.</title>
        <authorList>
            <person name="Krzyzanowska D.M."/>
            <person name="Ossowicki A."/>
            <person name="Rajewska M."/>
            <person name="Maciag T."/>
            <person name="Kaczynski Z."/>
            <person name="Czerwicka M."/>
            <person name="Jafra S."/>
        </authorList>
    </citation>
    <scope>NUCLEOTIDE SEQUENCE [LARGE SCALE GENOMIC DNA]</scope>
    <source>
        <strain evidence="2 3">DSM 7216</strain>
    </source>
</reference>
<dbReference type="EMBL" id="NNRJ01000051">
    <property type="protein sequence ID" value="OYR14900.1"/>
    <property type="molecule type" value="Genomic_DNA"/>
</dbReference>
<dbReference type="PANTHER" id="PTHR40940">
    <property type="entry name" value="PROTEIN BATD-RELATED"/>
    <property type="match status" value="1"/>
</dbReference>
<name>A0A256FJE9_9HYPH</name>
<evidence type="ECO:0000313" key="3">
    <source>
        <dbReference type="Proteomes" id="UP000215590"/>
    </source>
</evidence>
<organism evidence="2 3">
    <name type="scientific">Brucella thiophenivorans</name>
    <dbReference type="NCBI Taxonomy" id="571255"/>
    <lineage>
        <taxon>Bacteria</taxon>
        <taxon>Pseudomonadati</taxon>
        <taxon>Pseudomonadota</taxon>
        <taxon>Alphaproteobacteria</taxon>
        <taxon>Hyphomicrobiales</taxon>
        <taxon>Brucellaceae</taxon>
        <taxon>Brucella/Ochrobactrum group</taxon>
        <taxon>Brucella</taxon>
    </lineage>
</organism>
<accession>A0A256FJE9</accession>
<feature type="signal peptide" evidence="1">
    <location>
        <begin position="1"/>
        <end position="18"/>
    </location>
</feature>
<keyword evidence="1" id="KW-0732">Signal</keyword>
<feature type="chain" id="PRO_5012377896" evidence="1">
    <location>
        <begin position="19"/>
        <end position="426"/>
    </location>
</feature>
<evidence type="ECO:0000313" key="2">
    <source>
        <dbReference type="EMBL" id="OYR14900.1"/>
    </source>
</evidence>